<protein>
    <submittedName>
        <fullName evidence="2">Uncharacterized protein</fullName>
    </submittedName>
</protein>
<feature type="region of interest" description="Disordered" evidence="1">
    <location>
        <begin position="1008"/>
        <end position="1054"/>
    </location>
</feature>
<sequence>MADNLSQKVGKSSEKTKYSNAVNRTTSETMRLGEPEKEANHPTTLISTPNQRKKTPSFQITSVTVGSRTSNDGGDDSADDLDESHTDDMSDVIDNSRVTDIENETPSYSEDTFSKEDVFFNSSTSLGTAPVIPTSSQYGLAIVASEGGGNIINAPVACANTISGGEVHVGVTDAGNVINLVGSVKPHETEMRDVHAHHAGRNERFKVVKIESTEPFKRGRWLCMDYLDHTVLQQQAVINVVRSSDSGDSTTAGSVQYVGPDSGVVLTDGLMTLQSVDDSIISIDQPQLKPSAVTLQDQQALVAAQHQVTMTGLASGQNATGPSNYPSVSPGQTLQQVQQPGPVQPTQQHVSITSQAHQGLQQQPPPVQQAMPQSLPQSMQQVVSQQVQQQNQPANQQPSHGISTAQVLQQQQHHTQSMSQVPVQQNIAAGVPQQPQPVAQHQSLPPQQIQQVMAAANLQQLQQQQQNLMPQQTQQPFAPQQNPQLQQASQQQNVIQQQVSTQPVPQGMVSAQQPQSQQQHIITQPGQAQGQYYNIPSSTQVGTIPISQGQSGIQLVSQQPHTSITAQTQTIQTSAANQLPSGITTSQSQQPQTVSSISLQTVAHHPIQPVPSQNPTMQPIVQPSMSQQLPSQTSQQQNIQQQIQQHQQYAQQPLQQMQPQSQQVVQQPQQTVPQQTVQQPQQTVPQQAIQPPQPTILQQGIPQVVQQPQQGMPQQAVPQQAMQVMQQPQQGMPQSSMQQPQQVMQQPQPAMSQVMQQPQQAVPQAQQTIPQVIQQSQKSMPQQVMQQQPPQTLQPPQQAMQPQVMPQPPQAMQQQMHHSANLQNVQQQQQQIHVGTAPGIVQQPAPTSIPAMVQGQGMMPASQGQNLITGHQMVVAGGQQVPQQAPQMVPASSSAVSSIPGTSQTFSHMPVSQAPVQTFATLGTTTVSSRTVPSCVGTSTVSVGLDGIVEQGAGLVAASTVGGDSSVALLESLVEVTASTEEVQPGGVTTGDDAESFTGLARALATSSRHICRPRGPSASEDSSPSVNAPQGPVAVGPSRATSPEKHSASGTSAVAIDNKIEQAMVSVYLVWHLHMQQTLHTHTHTRPGANEYSISTNNAPFCRLKICWSKHSAHGAAEAL</sequence>
<dbReference type="Proteomes" id="UP000502823">
    <property type="component" value="Unassembled WGS sequence"/>
</dbReference>
<feature type="compositionally biased region" description="Low complexity" evidence="1">
    <location>
        <begin position="358"/>
        <end position="399"/>
    </location>
</feature>
<organism evidence="2 3">
    <name type="scientific">Coptotermes formosanus</name>
    <name type="common">Formosan subterranean termite</name>
    <dbReference type="NCBI Taxonomy" id="36987"/>
    <lineage>
        <taxon>Eukaryota</taxon>
        <taxon>Metazoa</taxon>
        <taxon>Ecdysozoa</taxon>
        <taxon>Arthropoda</taxon>
        <taxon>Hexapoda</taxon>
        <taxon>Insecta</taxon>
        <taxon>Pterygota</taxon>
        <taxon>Neoptera</taxon>
        <taxon>Polyneoptera</taxon>
        <taxon>Dictyoptera</taxon>
        <taxon>Blattodea</taxon>
        <taxon>Blattoidea</taxon>
        <taxon>Termitoidae</taxon>
        <taxon>Rhinotermitidae</taxon>
        <taxon>Coptotermes</taxon>
    </lineage>
</organism>
<dbReference type="EMBL" id="BLKM01002316">
    <property type="protein sequence ID" value="GFG40672.1"/>
    <property type="molecule type" value="Genomic_DNA"/>
</dbReference>
<feature type="region of interest" description="Disordered" evidence="1">
    <location>
        <begin position="778"/>
        <end position="804"/>
    </location>
</feature>
<feature type="compositionally biased region" description="Basic and acidic residues" evidence="1">
    <location>
        <begin position="31"/>
        <end position="40"/>
    </location>
</feature>
<feature type="compositionally biased region" description="Low complexity" evidence="1">
    <location>
        <begin position="406"/>
        <end position="421"/>
    </location>
</feature>
<feature type="region of interest" description="Disordered" evidence="1">
    <location>
        <begin position="606"/>
        <end position="644"/>
    </location>
</feature>
<evidence type="ECO:0000313" key="2">
    <source>
        <dbReference type="EMBL" id="GFG40672.1"/>
    </source>
</evidence>
<feature type="compositionally biased region" description="Low complexity" evidence="1">
    <location>
        <begin position="622"/>
        <end position="644"/>
    </location>
</feature>
<evidence type="ECO:0000313" key="3">
    <source>
        <dbReference type="Proteomes" id="UP000502823"/>
    </source>
</evidence>
<gene>
    <name evidence="2" type="ORF">Cfor_06709</name>
</gene>
<feature type="region of interest" description="Disordered" evidence="1">
    <location>
        <begin position="314"/>
        <end position="421"/>
    </location>
</feature>
<feature type="compositionally biased region" description="Acidic residues" evidence="1">
    <location>
        <begin position="73"/>
        <end position="82"/>
    </location>
</feature>
<evidence type="ECO:0000256" key="1">
    <source>
        <dbReference type="SAM" id="MobiDB-lite"/>
    </source>
</evidence>
<feature type="compositionally biased region" description="Polar residues" evidence="1">
    <location>
        <begin position="1"/>
        <end position="10"/>
    </location>
</feature>
<dbReference type="PANTHER" id="PTHR46745:SF1">
    <property type="entry name" value="TSC22 DOMAIN FAMILY PROTEIN 1"/>
    <property type="match status" value="1"/>
</dbReference>
<feature type="compositionally biased region" description="Polar residues" evidence="1">
    <location>
        <begin position="1020"/>
        <end position="1029"/>
    </location>
</feature>
<dbReference type="GO" id="GO:0043066">
    <property type="term" value="P:negative regulation of apoptotic process"/>
    <property type="evidence" value="ECO:0007669"/>
    <property type="project" value="TreeGrafter"/>
</dbReference>
<dbReference type="AlphaFoldDB" id="A0A6L2QAH2"/>
<keyword evidence="3" id="KW-1185">Reference proteome</keyword>
<name>A0A6L2QAH2_COPFO</name>
<dbReference type="OrthoDB" id="8961796at2759"/>
<comment type="caution">
    <text evidence="2">The sequence shown here is derived from an EMBL/GenBank/DDBJ whole genome shotgun (WGS) entry which is preliminary data.</text>
</comment>
<feature type="compositionally biased region" description="Polar residues" evidence="1">
    <location>
        <begin position="18"/>
        <end position="29"/>
    </location>
</feature>
<dbReference type="GO" id="GO:0008284">
    <property type="term" value="P:positive regulation of cell population proliferation"/>
    <property type="evidence" value="ECO:0007669"/>
    <property type="project" value="TreeGrafter"/>
</dbReference>
<feature type="compositionally biased region" description="Low complexity" evidence="1">
    <location>
        <begin position="330"/>
        <end position="348"/>
    </location>
</feature>
<dbReference type="PANTHER" id="PTHR46745">
    <property type="entry name" value="TSC22 DOMAIN FAMILY PROTEIN 1"/>
    <property type="match status" value="1"/>
</dbReference>
<dbReference type="InParanoid" id="A0A6L2QAH2"/>
<feature type="region of interest" description="Disordered" evidence="1">
    <location>
        <begin position="579"/>
        <end position="598"/>
    </location>
</feature>
<feature type="region of interest" description="Disordered" evidence="1">
    <location>
        <begin position="1"/>
        <end position="90"/>
    </location>
</feature>
<proteinExistence type="predicted"/>
<dbReference type="GO" id="GO:0005829">
    <property type="term" value="C:cytosol"/>
    <property type="evidence" value="ECO:0007669"/>
    <property type="project" value="TreeGrafter"/>
</dbReference>
<feature type="compositionally biased region" description="Polar residues" evidence="1">
    <location>
        <begin position="314"/>
        <end position="329"/>
    </location>
</feature>
<dbReference type="GO" id="GO:0005634">
    <property type="term" value="C:nucleus"/>
    <property type="evidence" value="ECO:0007669"/>
    <property type="project" value="TreeGrafter"/>
</dbReference>
<feature type="region of interest" description="Disordered" evidence="1">
    <location>
        <begin position="463"/>
        <end position="500"/>
    </location>
</feature>
<feature type="compositionally biased region" description="Polar residues" evidence="1">
    <location>
        <begin position="41"/>
        <end position="71"/>
    </location>
</feature>
<feature type="compositionally biased region" description="Polar residues" evidence="1">
    <location>
        <begin position="610"/>
        <end position="621"/>
    </location>
</feature>
<reference evidence="3" key="1">
    <citation type="submission" date="2020-01" db="EMBL/GenBank/DDBJ databases">
        <title>Draft genome sequence of the Termite Coptotermes fromosanus.</title>
        <authorList>
            <person name="Itakura S."/>
            <person name="Yosikawa Y."/>
            <person name="Umezawa K."/>
        </authorList>
    </citation>
    <scope>NUCLEOTIDE SEQUENCE [LARGE SCALE GENOMIC DNA]</scope>
</reference>
<accession>A0A6L2QAH2</accession>